<dbReference type="Pfam" id="PF25540">
    <property type="entry name" value="DUF7923"/>
    <property type="match status" value="1"/>
</dbReference>
<gene>
    <name evidence="2" type="ORF">EST38_g8282</name>
</gene>
<dbReference type="PANTHER" id="PTHR37543">
    <property type="entry name" value="CCCH ZINC FINGER DNA BINDING PROTEIN (AFU_ORTHOLOGUE AFUA_5G12760)"/>
    <property type="match status" value="1"/>
</dbReference>
<accession>A0A4Q2DCW1</accession>
<dbReference type="EMBL" id="SDEE01000330">
    <property type="protein sequence ID" value="RXW17570.1"/>
    <property type="molecule type" value="Genomic_DNA"/>
</dbReference>
<dbReference type="STRING" id="2316362.A0A4Q2DCW1"/>
<evidence type="ECO:0000313" key="3">
    <source>
        <dbReference type="Proteomes" id="UP000290288"/>
    </source>
</evidence>
<sequence>MSSNQKRHIAVLIDGDGALFNENLVLKSVEGGIIAANLLDQGIRHYLWGSGDLSQTCNMFAYMFMNKQGLSAAMTDFWKDDPRFKPSCLDNFLAGFTQHKLFLAIDAGQRSQAADTKIFERLEVEIENAEHIILVGIAHDYGYENRLKQCKGYEIFNHKLHLLKTYKDYHNHRKILRMFKPRIFTIEGLFLEQKLEPLESFSPIHFSSSSERIGLSR</sequence>
<proteinExistence type="predicted"/>
<dbReference type="OrthoDB" id="2270193at2759"/>
<evidence type="ECO:0000259" key="1">
    <source>
        <dbReference type="Pfam" id="PF25540"/>
    </source>
</evidence>
<comment type="caution">
    <text evidence="2">The sequence shown here is derived from an EMBL/GenBank/DDBJ whole genome shotgun (WGS) entry which is preliminary data.</text>
</comment>
<dbReference type="Proteomes" id="UP000290288">
    <property type="component" value="Unassembled WGS sequence"/>
</dbReference>
<keyword evidence="3" id="KW-1185">Reference proteome</keyword>
<dbReference type="AlphaFoldDB" id="A0A4Q2DCW1"/>
<dbReference type="PANTHER" id="PTHR37543:SF1">
    <property type="entry name" value="CCCH ZINC FINGER DNA BINDING PROTEIN (AFU_ORTHOLOGUE AFUA_5G12760)"/>
    <property type="match status" value="1"/>
</dbReference>
<dbReference type="InterPro" id="IPR057683">
    <property type="entry name" value="DUF7923"/>
</dbReference>
<evidence type="ECO:0000313" key="2">
    <source>
        <dbReference type="EMBL" id="RXW17570.1"/>
    </source>
</evidence>
<organism evidence="2 3">
    <name type="scientific">Candolleomyces aberdarensis</name>
    <dbReference type="NCBI Taxonomy" id="2316362"/>
    <lineage>
        <taxon>Eukaryota</taxon>
        <taxon>Fungi</taxon>
        <taxon>Dikarya</taxon>
        <taxon>Basidiomycota</taxon>
        <taxon>Agaricomycotina</taxon>
        <taxon>Agaricomycetes</taxon>
        <taxon>Agaricomycetidae</taxon>
        <taxon>Agaricales</taxon>
        <taxon>Agaricineae</taxon>
        <taxon>Psathyrellaceae</taxon>
        <taxon>Candolleomyces</taxon>
    </lineage>
</organism>
<reference evidence="2 3" key="1">
    <citation type="submission" date="2019-01" db="EMBL/GenBank/DDBJ databases">
        <title>Draft genome sequence of Psathyrella aberdarensis IHI B618.</title>
        <authorList>
            <person name="Buettner E."/>
            <person name="Kellner H."/>
        </authorList>
    </citation>
    <scope>NUCLEOTIDE SEQUENCE [LARGE SCALE GENOMIC DNA]</scope>
    <source>
        <strain evidence="2 3">IHI B618</strain>
    </source>
</reference>
<name>A0A4Q2DCW1_9AGAR</name>
<protein>
    <recommendedName>
        <fullName evidence="1">DUF7923 domain-containing protein</fullName>
    </recommendedName>
</protein>
<feature type="domain" description="DUF7923" evidence="1">
    <location>
        <begin position="4"/>
        <end position="172"/>
    </location>
</feature>